<feature type="non-terminal residue" evidence="2">
    <location>
        <position position="1"/>
    </location>
</feature>
<keyword evidence="1" id="KW-1133">Transmembrane helix</keyword>
<gene>
    <name evidence="2" type="ORF">BpHYR1_024083</name>
</gene>
<keyword evidence="3" id="KW-1185">Reference proteome</keyword>
<evidence type="ECO:0000256" key="1">
    <source>
        <dbReference type="SAM" id="Phobius"/>
    </source>
</evidence>
<comment type="caution">
    <text evidence="2">The sequence shown here is derived from an EMBL/GenBank/DDBJ whole genome shotgun (WGS) entry which is preliminary data.</text>
</comment>
<accession>A0A3M7QIZ8</accession>
<keyword evidence="1" id="KW-0472">Membrane</keyword>
<proteinExistence type="predicted"/>
<evidence type="ECO:0000313" key="3">
    <source>
        <dbReference type="Proteomes" id="UP000276133"/>
    </source>
</evidence>
<keyword evidence="1" id="KW-0812">Transmembrane</keyword>
<organism evidence="2 3">
    <name type="scientific">Brachionus plicatilis</name>
    <name type="common">Marine rotifer</name>
    <name type="synonym">Brachionus muelleri</name>
    <dbReference type="NCBI Taxonomy" id="10195"/>
    <lineage>
        <taxon>Eukaryota</taxon>
        <taxon>Metazoa</taxon>
        <taxon>Spiralia</taxon>
        <taxon>Gnathifera</taxon>
        <taxon>Rotifera</taxon>
        <taxon>Eurotatoria</taxon>
        <taxon>Monogononta</taxon>
        <taxon>Pseudotrocha</taxon>
        <taxon>Ploima</taxon>
        <taxon>Brachionidae</taxon>
        <taxon>Brachionus</taxon>
    </lineage>
</organism>
<feature type="transmembrane region" description="Helical" evidence="1">
    <location>
        <begin position="73"/>
        <end position="92"/>
    </location>
</feature>
<protein>
    <submittedName>
        <fullName evidence="2">Uncharacterized protein</fullName>
    </submittedName>
</protein>
<feature type="transmembrane region" description="Helical" evidence="1">
    <location>
        <begin position="12"/>
        <end position="31"/>
    </location>
</feature>
<reference evidence="2 3" key="1">
    <citation type="journal article" date="2018" name="Sci. Rep.">
        <title>Genomic signatures of local adaptation to the degree of environmental predictability in rotifers.</title>
        <authorList>
            <person name="Franch-Gras L."/>
            <person name="Hahn C."/>
            <person name="Garcia-Roger E.M."/>
            <person name="Carmona M.J."/>
            <person name="Serra M."/>
            <person name="Gomez A."/>
        </authorList>
    </citation>
    <scope>NUCLEOTIDE SEQUENCE [LARGE SCALE GENOMIC DNA]</scope>
    <source>
        <strain evidence="2">HYR1</strain>
    </source>
</reference>
<evidence type="ECO:0000313" key="2">
    <source>
        <dbReference type="EMBL" id="RNA10945.1"/>
    </source>
</evidence>
<sequence>PQLFKISSYSFTINPFLFYTFTIHSFFYFHYYSVFLGLKVSHEICYLNFTFLTQNSFVFEILSLKEQQLFKRFAIFGTLGLISSICANLKIFQINKK</sequence>
<dbReference type="Proteomes" id="UP000276133">
    <property type="component" value="Unassembled WGS sequence"/>
</dbReference>
<dbReference type="EMBL" id="REGN01006091">
    <property type="protein sequence ID" value="RNA10945.1"/>
    <property type="molecule type" value="Genomic_DNA"/>
</dbReference>
<name>A0A3M7QIZ8_BRAPC</name>
<dbReference type="AlphaFoldDB" id="A0A3M7QIZ8"/>